<evidence type="ECO:0000256" key="2">
    <source>
        <dbReference type="ARBA" id="ARBA00001911"/>
    </source>
</evidence>
<evidence type="ECO:0000256" key="7">
    <source>
        <dbReference type="ARBA" id="ARBA00013031"/>
    </source>
</evidence>
<evidence type="ECO:0000256" key="12">
    <source>
        <dbReference type="ARBA" id="ARBA00022741"/>
    </source>
</evidence>
<evidence type="ECO:0000256" key="6">
    <source>
        <dbReference type="ARBA" id="ARBA00005412"/>
    </source>
</evidence>
<evidence type="ECO:0000256" key="9">
    <source>
        <dbReference type="ARBA" id="ARBA00022490"/>
    </source>
</evidence>
<feature type="domain" description="3-dehydroquinate synthase N-terminal" evidence="19">
    <location>
        <begin position="68"/>
        <end position="177"/>
    </location>
</feature>
<dbReference type="GO" id="GO:0000166">
    <property type="term" value="F:nucleotide binding"/>
    <property type="evidence" value="ECO:0007669"/>
    <property type="project" value="UniProtKB-KW"/>
</dbReference>
<dbReference type="Proteomes" id="UP000824140">
    <property type="component" value="Unassembled WGS sequence"/>
</dbReference>
<evidence type="ECO:0000256" key="14">
    <source>
        <dbReference type="ARBA" id="ARBA00023027"/>
    </source>
</evidence>
<comment type="cofactor">
    <cofactor evidence="3">
        <name>Zn(2+)</name>
        <dbReference type="ChEBI" id="CHEBI:29105"/>
    </cofactor>
</comment>
<proteinExistence type="inferred from homology"/>
<comment type="cofactor">
    <cofactor evidence="18">
        <name>Co(2+)</name>
        <dbReference type="ChEBI" id="CHEBI:48828"/>
    </cofactor>
    <cofactor evidence="18">
        <name>Zn(2+)</name>
        <dbReference type="ChEBI" id="CHEBI:29105"/>
    </cofactor>
    <text evidence="18">Binds 1 divalent metal cation per subunit. Can use either Co(2+) or Zn(2+).</text>
</comment>
<dbReference type="EMBL" id="DVJN01000111">
    <property type="protein sequence ID" value="HIS92482.1"/>
    <property type="molecule type" value="Genomic_DNA"/>
</dbReference>
<dbReference type="InterPro" id="IPR056179">
    <property type="entry name" value="DHQS_C"/>
</dbReference>
<dbReference type="GO" id="GO:0008652">
    <property type="term" value="P:amino acid biosynthetic process"/>
    <property type="evidence" value="ECO:0007669"/>
    <property type="project" value="UniProtKB-KW"/>
</dbReference>
<evidence type="ECO:0000259" key="20">
    <source>
        <dbReference type="Pfam" id="PF24621"/>
    </source>
</evidence>
<dbReference type="GO" id="GO:0046872">
    <property type="term" value="F:metal ion binding"/>
    <property type="evidence" value="ECO:0007669"/>
    <property type="project" value="UniProtKB-KW"/>
</dbReference>
<evidence type="ECO:0000256" key="17">
    <source>
        <dbReference type="ARBA" id="ARBA00023285"/>
    </source>
</evidence>
<feature type="binding site" evidence="18">
    <location>
        <position position="253"/>
    </location>
    <ligand>
        <name>Zn(2+)</name>
        <dbReference type="ChEBI" id="CHEBI:29105"/>
    </ligand>
</feature>
<accession>A0A9D1FZW0</accession>
<evidence type="ECO:0000256" key="1">
    <source>
        <dbReference type="ARBA" id="ARBA00001393"/>
    </source>
</evidence>
<dbReference type="PIRSF" id="PIRSF001455">
    <property type="entry name" value="DHQ_synth"/>
    <property type="match status" value="1"/>
</dbReference>
<dbReference type="FunFam" id="3.40.50.1970:FF:000007">
    <property type="entry name" value="Pentafunctional AROM polypeptide"/>
    <property type="match status" value="1"/>
</dbReference>
<feature type="domain" description="3-dehydroquinate synthase C-terminal" evidence="20">
    <location>
        <begin position="180"/>
        <end position="311"/>
    </location>
</feature>
<comment type="pathway">
    <text evidence="5 18">Metabolic intermediate biosynthesis; chorismate biosynthesis; chorismate from D-erythrose 4-phosphate and phosphoenolpyruvate: step 2/7.</text>
</comment>
<evidence type="ECO:0000256" key="16">
    <source>
        <dbReference type="ARBA" id="ARBA00023239"/>
    </source>
</evidence>
<keyword evidence="17 18" id="KW-0170">Cobalt</keyword>
<comment type="subcellular location">
    <subcellularLocation>
        <location evidence="4 18">Cytoplasm</location>
    </subcellularLocation>
</comment>
<dbReference type="NCBIfam" id="TIGR01357">
    <property type="entry name" value="aroB"/>
    <property type="match status" value="1"/>
</dbReference>
<dbReference type="EC" id="4.2.3.4" evidence="7 18"/>
<keyword evidence="13 18" id="KW-0862">Zinc</keyword>
<feature type="binding site" evidence="18">
    <location>
        <position position="183"/>
    </location>
    <ligand>
        <name>Zn(2+)</name>
        <dbReference type="ChEBI" id="CHEBI:29105"/>
    </ligand>
</feature>
<dbReference type="InterPro" id="IPR016037">
    <property type="entry name" value="DHQ_synth_AroB"/>
</dbReference>
<dbReference type="Pfam" id="PF24621">
    <property type="entry name" value="DHQS_C"/>
    <property type="match status" value="1"/>
</dbReference>
<dbReference type="Gene3D" id="3.40.50.1970">
    <property type="match status" value="1"/>
</dbReference>
<feature type="binding site" evidence="18">
    <location>
        <position position="141"/>
    </location>
    <ligand>
        <name>NAD(+)</name>
        <dbReference type="ChEBI" id="CHEBI:57540"/>
    </ligand>
</feature>
<feature type="binding site" evidence="18">
    <location>
        <begin position="128"/>
        <end position="129"/>
    </location>
    <ligand>
        <name>NAD(+)</name>
        <dbReference type="ChEBI" id="CHEBI:57540"/>
    </ligand>
</feature>
<dbReference type="GO" id="GO:0003856">
    <property type="term" value="F:3-dehydroquinate synthase activity"/>
    <property type="evidence" value="ECO:0007669"/>
    <property type="project" value="UniProtKB-UniRule"/>
</dbReference>
<dbReference type="Gene3D" id="1.20.1090.10">
    <property type="entry name" value="Dehydroquinate synthase-like - alpha domain"/>
    <property type="match status" value="1"/>
</dbReference>
<evidence type="ECO:0000313" key="21">
    <source>
        <dbReference type="EMBL" id="HIS92482.1"/>
    </source>
</evidence>
<organism evidence="21 22">
    <name type="scientific">Candidatus Alectryocaccomicrobium excrementavium</name>
    <dbReference type="NCBI Taxonomy" id="2840668"/>
    <lineage>
        <taxon>Bacteria</taxon>
        <taxon>Bacillati</taxon>
        <taxon>Bacillota</taxon>
        <taxon>Clostridia</taxon>
        <taxon>Candidatus Alectryocaccomicrobium</taxon>
    </lineage>
</organism>
<evidence type="ECO:0000256" key="3">
    <source>
        <dbReference type="ARBA" id="ARBA00001947"/>
    </source>
</evidence>
<sequence>MRTIRVEASAPYDVRFERGSLLQVGEVVQALGVREAVVVTDDTVRALHGQMVVDGLVRAGVRTQCFSFAPGEDSKSLATYGALMEFLAESQITRAGAVVAVGGGVVGDLAGFAAATYLRGVRFVQVPTTLLAVVDSSVGGKTAVNLAAGKNLAGAFYQPSLVLVDMDALRTLLPEEVANGLSEMVKYGAIADETLFAQMASGGYDEARAARCVELKADFVRQDEHDGGARQALNFGHTIGHAIERASNFAISHGRAVATGMAMVARASAKMGWCSADTANVIVNALRANHLPTACPYAAEELAEHALHDKKRRGDSLTLVTVPRIGAYELRALPVAQLADFIRMGDERAWT</sequence>
<evidence type="ECO:0000256" key="8">
    <source>
        <dbReference type="ARBA" id="ARBA00017684"/>
    </source>
</evidence>
<name>A0A9D1FZW0_9FIRM</name>
<comment type="caution">
    <text evidence="21">The sequence shown here is derived from an EMBL/GenBank/DDBJ whole genome shotgun (WGS) entry which is preliminary data.</text>
</comment>
<dbReference type="GO" id="GO:0005737">
    <property type="term" value="C:cytoplasm"/>
    <property type="evidence" value="ECO:0007669"/>
    <property type="project" value="UniProtKB-SubCell"/>
</dbReference>
<reference evidence="21" key="1">
    <citation type="submission" date="2020-10" db="EMBL/GenBank/DDBJ databases">
        <authorList>
            <person name="Gilroy R."/>
        </authorList>
    </citation>
    <scope>NUCLEOTIDE SEQUENCE</scope>
    <source>
        <strain evidence="21">13766</strain>
    </source>
</reference>
<dbReference type="InterPro" id="IPR030963">
    <property type="entry name" value="DHQ_synth_fam"/>
</dbReference>
<comment type="cofactor">
    <cofactor evidence="2 18">
        <name>NAD(+)</name>
        <dbReference type="ChEBI" id="CHEBI:57540"/>
    </cofactor>
</comment>
<comment type="catalytic activity">
    <reaction evidence="1 18">
        <text>7-phospho-2-dehydro-3-deoxy-D-arabino-heptonate = 3-dehydroquinate + phosphate</text>
        <dbReference type="Rhea" id="RHEA:21968"/>
        <dbReference type="ChEBI" id="CHEBI:32364"/>
        <dbReference type="ChEBI" id="CHEBI:43474"/>
        <dbReference type="ChEBI" id="CHEBI:58394"/>
        <dbReference type="EC" id="4.2.3.4"/>
    </reaction>
</comment>
<dbReference type="Pfam" id="PF01761">
    <property type="entry name" value="DHQ_synthase"/>
    <property type="match status" value="1"/>
</dbReference>
<keyword evidence="11 18" id="KW-0479">Metal-binding</keyword>
<dbReference type="GO" id="GO:0009073">
    <property type="term" value="P:aromatic amino acid family biosynthetic process"/>
    <property type="evidence" value="ECO:0007669"/>
    <property type="project" value="UniProtKB-KW"/>
</dbReference>
<dbReference type="GO" id="GO:0009423">
    <property type="term" value="P:chorismate biosynthetic process"/>
    <property type="evidence" value="ECO:0007669"/>
    <property type="project" value="UniProtKB-UniRule"/>
</dbReference>
<keyword evidence="9 18" id="KW-0963">Cytoplasm</keyword>
<dbReference type="SUPFAM" id="SSF56796">
    <property type="entry name" value="Dehydroquinate synthase-like"/>
    <property type="match status" value="1"/>
</dbReference>
<dbReference type="CDD" id="cd08195">
    <property type="entry name" value="DHQS"/>
    <property type="match status" value="1"/>
</dbReference>
<comment type="function">
    <text evidence="18">Catalyzes the conversion of 3-deoxy-D-arabino-heptulosonate 7-phosphate (DAHP) to dehydroquinate (DHQ).</text>
</comment>
<comment type="caution">
    <text evidence="18">Lacks conserved residue(s) required for the propagation of feature annotation.</text>
</comment>
<gene>
    <name evidence="18 21" type="primary">aroB</name>
    <name evidence="21" type="ORF">IAA84_05625</name>
</gene>
<evidence type="ECO:0000256" key="4">
    <source>
        <dbReference type="ARBA" id="ARBA00004496"/>
    </source>
</evidence>
<evidence type="ECO:0000256" key="11">
    <source>
        <dbReference type="ARBA" id="ARBA00022723"/>
    </source>
</evidence>
<keyword evidence="15 18" id="KW-0057">Aromatic amino acid biosynthesis</keyword>
<dbReference type="PANTHER" id="PTHR43622:SF7">
    <property type="entry name" value="3-DEHYDROQUINATE SYNTHASE, CHLOROPLASTIC"/>
    <property type="match status" value="1"/>
</dbReference>
<feature type="binding site" evidence="18">
    <location>
        <begin position="104"/>
        <end position="108"/>
    </location>
    <ligand>
        <name>NAD(+)</name>
        <dbReference type="ChEBI" id="CHEBI:57540"/>
    </ligand>
</feature>
<protein>
    <recommendedName>
        <fullName evidence="8 18">3-dehydroquinate synthase</fullName>
        <shortName evidence="18">DHQS</shortName>
        <ecNumber evidence="7 18">4.2.3.4</ecNumber>
    </recommendedName>
</protein>
<dbReference type="PANTHER" id="PTHR43622">
    <property type="entry name" value="3-DEHYDROQUINATE SYNTHASE"/>
    <property type="match status" value="1"/>
</dbReference>
<reference evidence="21" key="2">
    <citation type="journal article" date="2021" name="PeerJ">
        <title>Extensive microbial diversity within the chicken gut microbiome revealed by metagenomics and culture.</title>
        <authorList>
            <person name="Gilroy R."/>
            <person name="Ravi A."/>
            <person name="Getino M."/>
            <person name="Pursley I."/>
            <person name="Horton D.L."/>
            <person name="Alikhan N.F."/>
            <person name="Baker D."/>
            <person name="Gharbi K."/>
            <person name="Hall N."/>
            <person name="Watson M."/>
            <person name="Adriaenssens E.M."/>
            <person name="Foster-Nyarko E."/>
            <person name="Jarju S."/>
            <person name="Secka A."/>
            <person name="Antonio M."/>
            <person name="Oren A."/>
            <person name="Chaudhuri R.R."/>
            <person name="La Ragione R."/>
            <person name="Hildebrand F."/>
            <person name="Pallen M.J."/>
        </authorList>
    </citation>
    <scope>NUCLEOTIDE SEQUENCE</scope>
    <source>
        <strain evidence="21">13766</strain>
    </source>
</reference>
<comment type="similarity">
    <text evidence="6 18">Belongs to the sugar phosphate cyclases superfamily. Dehydroquinate synthase family.</text>
</comment>
<evidence type="ECO:0000259" key="19">
    <source>
        <dbReference type="Pfam" id="PF01761"/>
    </source>
</evidence>
<dbReference type="InterPro" id="IPR030960">
    <property type="entry name" value="DHQS/DOIS_N"/>
</dbReference>
<keyword evidence="10 18" id="KW-0028">Amino-acid biosynthesis</keyword>
<keyword evidence="16 18" id="KW-0456">Lyase</keyword>
<keyword evidence="12 18" id="KW-0547">Nucleotide-binding</keyword>
<evidence type="ECO:0000256" key="13">
    <source>
        <dbReference type="ARBA" id="ARBA00022833"/>
    </source>
</evidence>
<evidence type="ECO:0000256" key="18">
    <source>
        <dbReference type="HAMAP-Rule" id="MF_00110"/>
    </source>
</evidence>
<evidence type="ECO:0000256" key="10">
    <source>
        <dbReference type="ARBA" id="ARBA00022605"/>
    </source>
</evidence>
<evidence type="ECO:0000256" key="5">
    <source>
        <dbReference type="ARBA" id="ARBA00004661"/>
    </source>
</evidence>
<dbReference type="InterPro" id="IPR050071">
    <property type="entry name" value="Dehydroquinate_synthase"/>
</dbReference>
<dbReference type="AlphaFoldDB" id="A0A9D1FZW0"/>
<feature type="binding site" evidence="18">
    <location>
        <position position="237"/>
    </location>
    <ligand>
        <name>Zn(2+)</name>
        <dbReference type="ChEBI" id="CHEBI:29105"/>
    </ligand>
</feature>
<keyword evidence="14 18" id="KW-0520">NAD</keyword>
<evidence type="ECO:0000313" key="22">
    <source>
        <dbReference type="Proteomes" id="UP000824140"/>
    </source>
</evidence>
<evidence type="ECO:0000256" key="15">
    <source>
        <dbReference type="ARBA" id="ARBA00023141"/>
    </source>
</evidence>
<dbReference type="HAMAP" id="MF_00110">
    <property type="entry name" value="DHQ_synthase"/>
    <property type="match status" value="1"/>
</dbReference>
<feature type="binding site" evidence="18">
    <location>
        <position position="150"/>
    </location>
    <ligand>
        <name>NAD(+)</name>
        <dbReference type="ChEBI" id="CHEBI:57540"/>
    </ligand>
</feature>